<accession>A0ABN7ARM3</accession>
<evidence type="ECO:0000313" key="2">
    <source>
        <dbReference type="EMBL" id="BES93944.1"/>
    </source>
</evidence>
<proteinExistence type="predicted"/>
<name>A0ABN7ARM3_9HEMI</name>
<evidence type="ECO:0000313" key="3">
    <source>
        <dbReference type="Proteomes" id="UP001307889"/>
    </source>
</evidence>
<feature type="region of interest" description="Disordered" evidence="1">
    <location>
        <begin position="127"/>
        <end position="148"/>
    </location>
</feature>
<feature type="compositionally biased region" description="Low complexity" evidence="1">
    <location>
        <begin position="139"/>
        <end position="148"/>
    </location>
</feature>
<evidence type="ECO:0000256" key="1">
    <source>
        <dbReference type="SAM" id="MobiDB-lite"/>
    </source>
</evidence>
<keyword evidence="3" id="KW-1185">Reference proteome</keyword>
<sequence>MSGEFNDGEIPFADRPFDVVETDADRRLLSVSHVADDHRKWKIRRVGKFIWKNAIFFLKREFSFWRFSIFTETRSAGTWADNAARFRRDTASQYTMVLGHSRTRPPPPADTHGPLGCRLLNLRSADDANAERGRRSRRAAVAAQGRSS</sequence>
<protein>
    <submittedName>
        <fullName evidence="2">Uncharacterized protein</fullName>
    </submittedName>
</protein>
<reference evidence="2 3" key="1">
    <citation type="submission" date="2023-09" db="EMBL/GenBank/DDBJ databases">
        <title>Nesidiocoris tenuis whole genome shotgun sequence.</title>
        <authorList>
            <person name="Shibata T."/>
            <person name="Shimoda M."/>
            <person name="Kobayashi T."/>
            <person name="Uehara T."/>
        </authorList>
    </citation>
    <scope>NUCLEOTIDE SEQUENCE [LARGE SCALE GENOMIC DNA]</scope>
    <source>
        <strain evidence="2 3">Japan</strain>
    </source>
</reference>
<dbReference type="Proteomes" id="UP001307889">
    <property type="component" value="Chromosome 4"/>
</dbReference>
<dbReference type="EMBL" id="AP028912">
    <property type="protein sequence ID" value="BES93944.1"/>
    <property type="molecule type" value="Genomic_DNA"/>
</dbReference>
<organism evidence="2 3">
    <name type="scientific">Nesidiocoris tenuis</name>
    <dbReference type="NCBI Taxonomy" id="355587"/>
    <lineage>
        <taxon>Eukaryota</taxon>
        <taxon>Metazoa</taxon>
        <taxon>Ecdysozoa</taxon>
        <taxon>Arthropoda</taxon>
        <taxon>Hexapoda</taxon>
        <taxon>Insecta</taxon>
        <taxon>Pterygota</taxon>
        <taxon>Neoptera</taxon>
        <taxon>Paraneoptera</taxon>
        <taxon>Hemiptera</taxon>
        <taxon>Heteroptera</taxon>
        <taxon>Panheteroptera</taxon>
        <taxon>Cimicomorpha</taxon>
        <taxon>Miridae</taxon>
        <taxon>Dicyphina</taxon>
        <taxon>Nesidiocoris</taxon>
    </lineage>
</organism>
<gene>
    <name evidence="2" type="ORF">NTJ_06753</name>
</gene>